<dbReference type="GO" id="GO:0000270">
    <property type="term" value="P:peptidoglycan metabolic process"/>
    <property type="evidence" value="ECO:0007669"/>
    <property type="project" value="TreeGrafter"/>
</dbReference>
<sequence length="258" mass="28389">MKLLQILSAISRIIVGLLLLLTASPNLYTKLKILESFVPLFVPLGLLLLLSVLVFPFLTPKLKISRVFRRFLWSVSLLCMAIVCWMAVSFTAIILVGRGSTPPAGATVVVLGEGSYKGVPDFNQLIGITAAGNYLRTHPSAMCIASGGVTTDISPADATAIRDVLISQYQISSDRIFVENQSRTTHENMLYSKKIIQAHGLSRNIAVAAPAFHLLRAEMIARRMGLVPYGLPGKVYPQQQWPNYVRELFAFPKSFLLD</sequence>
<dbReference type="InterPro" id="IPR003848">
    <property type="entry name" value="DUF218"/>
</dbReference>
<feature type="transmembrane region" description="Helical" evidence="1">
    <location>
        <begin position="71"/>
        <end position="96"/>
    </location>
</feature>
<dbReference type="PANTHER" id="PTHR30336">
    <property type="entry name" value="INNER MEMBRANE PROTEIN, PROBABLE PERMEASE"/>
    <property type="match status" value="1"/>
</dbReference>
<keyword evidence="1" id="KW-1133">Transmembrane helix</keyword>
<dbReference type="AlphaFoldDB" id="E6U9L8"/>
<reference evidence="3 4" key="1">
    <citation type="submission" date="2010-12" db="EMBL/GenBank/DDBJ databases">
        <title>Complete sequence of Ethanoligenens harbinense YUAN-3.</title>
        <authorList>
            <person name="Lucas S."/>
            <person name="Copeland A."/>
            <person name="Lapidus A."/>
            <person name="Cheng J.-F."/>
            <person name="Bruce D."/>
            <person name="Goodwin L."/>
            <person name="Pitluck S."/>
            <person name="Chertkov O."/>
            <person name="Misra M."/>
            <person name="Detter J.C."/>
            <person name="Han C."/>
            <person name="Tapia R."/>
            <person name="Land M."/>
            <person name="Hauser L."/>
            <person name="Jeffries C."/>
            <person name="Kyrpides N."/>
            <person name="Ivanova N."/>
            <person name="Mikhailova N."/>
            <person name="Wang A."/>
            <person name="Mouttaki H."/>
            <person name="He Z."/>
            <person name="Zhou J."/>
            <person name="Hemme C.L."/>
            <person name="Woyke T."/>
        </authorList>
    </citation>
    <scope>NUCLEOTIDE SEQUENCE [LARGE SCALE GENOMIC DNA]</scope>
    <source>
        <strain evidence="4">DSM 18485 / JCM 12961 / CGMCC 1.5033 / YUAN-3</strain>
    </source>
</reference>
<gene>
    <name evidence="3" type="ordered locus">Ethha_1779</name>
</gene>
<feature type="transmembrane region" description="Helical" evidence="1">
    <location>
        <begin position="9"/>
        <end position="28"/>
    </location>
</feature>
<dbReference type="KEGG" id="eha:Ethha_1779"/>
<evidence type="ECO:0000259" key="2">
    <source>
        <dbReference type="Pfam" id="PF02698"/>
    </source>
</evidence>
<dbReference type="STRING" id="663278.Ethha_1779"/>
<proteinExistence type="predicted"/>
<protein>
    <recommendedName>
        <fullName evidence="2">DUF218 domain-containing protein</fullName>
    </recommendedName>
</protein>
<dbReference type="Pfam" id="PF02698">
    <property type="entry name" value="DUF218"/>
    <property type="match status" value="1"/>
</dbReference>
<dbReference type="InterPro" id="IPR051599">
    <property type="entry name" value="Cell_Envelope_Assoc"/>
</dbReference>
<accession>E6U9L8</accession>
<dbReference type="RefSeq" id="WP_013485655.1">
    <property type="nucleotide sequence ID" value="NC_014828.1"/>
</dbReference>
<keyword evidence="1" id="KW-0812">Transmembrane</keyword>
<dbReference type="GO" id="GO:0043164">
    <property type="term" value="P:Gram-negative-bacterium-type cell wall biogenesis"/>
    <property type="evidence" value="ECO:0007669"/>
    <property type="project" value="TreeGrafter"/>
</dbReference>
<organism evidence="3 4">
    <name type="scientific">Ethanoligenens harbinense (strain DSM 18485 / JCM 12961 / CGMCC 1.5033 / YUAN-3)</name>
    <dbReference type="NCBI Taxonomy" id="663278"/>
    <lineage>
        <taxon>Bacteria</taxon>
        <taxon>Bacillati</taxon>
        <taxon>Bacillota</taxon>
        <taxon>Clostridia</taxon>
        <taxon>Eubacteriales</taxon>
        <taxon>Oscillospiraceae</taxon>
        <taxon>Ethanoligenens</taxon>
    </lineage>
</organism>
<feature type="domain" description="DUF218" evidence="2">
    <location>
        <begin position="107"/>
        <end position="243"/>
    </location>
</feature>
<dbReference type="InterPro" id="IPR014729">
    <property type="entry name" value="Rossmann-like_a/b/a_fold"/>
</dbReference>
<dbReference type="Proteomes" id="UP000001551">
    <property type="component" value="Chromosome"/>
</dbReference>
<dbReference type="GO" id="GO:0005886">
    <property type="term" value="C:plasma membrane"/>
    <property type="evidence" value="ECO:0007669"/>
    <property type="project" value="TreeGrafter"/>
</dbReference>
<dbReference type="PANTHER" id="PTHR30336:SF4">
    <property type="entry name" value="ENVELOPE BIOGENESIS FACTOR ELYC"/>
    <property type="match status" value="1"/>
</dbReference>
<dbReference type="HOGENOM" id="CLU_051474_2_2_9"/>
<dbReference type="Gene3D" id="3.40.50.620">
    <property type="entry name" value="HUPs"/>
    <property type="match status" value="1"/>
</dbReference>
<evidence type="ECO:0000256" key="1">
    <source>
        <dbReference type="SAM" id="Phobius"/>
    </source>
</evidence>
<keyword evidence="4" id="KW-1185">Reference proteome</keyword>
<dbReference type="eggNOG" id="COG1434">
    <property type="taxonomic scope" value="Bacteria"/>
</dbReference>
<dbReference type="EMBL" id="CP002400">
    <property type="protein sequence ID" value="ADU27304.1"/>
    <property type="molecule type" value="Genomic_DNA"/>
</dbReference>
<dbReference type="CDD" id="cd06259">
    <property type="entry name" value="YdcF-like"/>
    <property type="match status" value="1"/>
</dbReference>
<evidence type="ECO:0000313" key="3">
    <source>
        <dbReference type="EMBL" id="ADU27304.1"/>
    </source>
</evidence>
<feature type="transmembrane region" description="Helical" evidence="1">
    <location>
        <begin position="40"/>
        <end position="59"/>
    </location>
</feature>
<keyword evidence="1" id="KW-0472">Membrane</keyword>
<name>E6U9L8_ETHHY</name>
<evidence type="ECO:0000313" key="4">
    <source>
        <dbReference type="Proteomes" id="UP000001551"/>
    </source>
</evidence>